<keyword evidence="10" id="KW-0143">Chaperone</keyword>
<keyword evidence="8" id="KW-0472">Membrane</keyword>
<evidence type="ECO:0000256" key="3">
    <source>
        <dbReference type="ARBA" id="ARBA00011245"/>
    </source>
</evidence>
<dbReference type="RefSeq" id="WP_126841533.1">
    <property type="nucleotide sequence ID" value="NZ_PIQH01000004.1"/>
</dbReference>
<evidence type="ECO:0000256" key="8">
    <source>
        <dbReference type="ARBA" id="ARBA00023136"/>
    </source>
</evidence>
<evidence type="ECO:0000256" key="5">
    <source>
        <dbReference type="ARBA" id="ARBA00022448"/>
    </source>
</evidence>
<dbReference type="EMBL" id="PIQH01000004">
    <property type="protein sequence ID" value="RUO80476.1"/>
    <property type="molecule type" value="Genomic_DNA"/>
</dbReference>
<evidence type="ECO:0000256" key="6">
    <source>
        <dbReference type="ARBA" id="ARBA00022729"/>
    </source>
</evidence>
<evidence type="ECO:0000256" key="1">
    <source>
        <dbReference type="ARBA" id="ARBA00004459"/>
    </source>
</evidence>
<accession>A0A432ZRM1</accession>
<keyword evidence="14" id="KW-1185">Reference proteome</keyword>
<dbReference type="SUPFAM" id="SSF89392">
    <property type="entry name" value="Prokaryotic lipoproteins and lipoprotein localization factors"/>
    <property type="match status" value="1"/>
</dbReference>
<evidence type="ECO:0000256" key="7">
    <source>
        <dbReference type="ARBA" id="ARBA00022927"/>
    </source>
</evidence>
<keyword evidence="7" id="KW-0653">Protein transport</keyword>
<dbReference type="Proteomes" id="UP000287996">
    <property type="component" value="Unassembled WGS sequence"/>
</dbReference>
<evidence type="ECO:0000313" key="14">
    <source>
        <dbReference type="Proteomes" id="UP000287996"/>
    </source>
</evidence>
<keyword evidence="12" id="KW-0449">Lipoprotein</keyword>
<dbReference type="AlphaFoldDB" id="A0A432ZRM1"/>
<dbReference type="Pfam" id="PF03550">
    <property type="entry name" value="LolB"/>
    <property type="match status" value="1"/>
</dbReference>
<comment type="similarity">
    <text evidence="2">Belongs to the LolB family.</text>
</comment>
<comment type="subcellular location">
    <subcellularLocation>
        <location evidence="1">Cell outer membrane</location>
        <topology evidence="1">Lipid-anchor</topology>
    </subcellularLocation>
</comment>
<proteinExistence type="inferred from homology"/>
<keyword evidence="11" id="KW-0998">Cell outer membrane</keyword>
<dbReference type="GO" id="GO:0009279">
    <property type="term" value="C:cell outer membrane"/>
    <property type="evidence" value="ECO:0007669"/>
    <property type="project" value="UniProtKB-SubCell"/>
</dbReference>
<name>A0A432ZRM1_9GAMM</name>
<evidence type="ECO:0000256" key="11">
    <source>
        <dbReference type="ARBA" id="ARBA00023237"/>
    </source>
</evidence>
<dbReference type="GO" id="GO:0015031">
    <property type="term" value="P:protein transport"/>
    <property type="evidence" value="ECO:0007669"/>
    <property type="project" value="UniProtKB-KW"/>
</dbReference>
<comment type="caution">
    <text evidence="13">The sequence shown here is derived from an EMBL/GenBank/DDBJ whole genome shotgun (WGS) entry which is preliminary data.</text>
</comment>
<sequence>MMSASGNHRQRRLRAVFNVVLVLMLGACSSFIDPSNRSTENWIGSNNPQAIAHQKQLANLNHWQAQGQLAIINRLTGERDGLYFNWDSEPNNTLITFSHPLQGVLATLTISPQRAIWWDEENGKISAPNADNLVAGLLRTEIPFSLLQKAFTGALPSGVEQVKTYDDGTLARATWRSPSQQLWALDWQAYQPVQFAQQSWQLPAQLVVASEKVKIKVRMTEWQP</sequence>
<keyword evidence="5" id="KW-0813">Transport</keyword>
<evidence type="ECO:0000313" key="13">
    <source>
        <dbReference type="EMBL" id="RUO80476.1"/>
    </source>
</evidence>
<gene>
    <name evidence="13" type="ORF">CWI84_05310</name>
</gene>
<evidence type="ECO:0000256" key="4">
    <source>
        <dbReference type="ARBA" id="ARBA00016202"/>
    </source>
</evidence>
<dbReference type="InterPro" id="IPR029046">
    <property type="entry name" value="LolA/LolB/LppX"/>
</dbReference>
<comment type="subunit">
    <text evidence="3">Monomer.</text>
</comment>
<organism evidence="13 14">
    <name type="scientific">Idiomarina tyrosinivorans</name>
    <dbReference type="NCBI Taxonomy" id="1445662"/>
    <lineage>
        <taxon>Bacteria</taxon>
        <taxon>Pseudomonadati</taxon>
        <taxon>Pseudomonadota</taxon>
        <taxon>Gammaproteobacteria</taxon>
        <taxon>Alteromonadales</taxon>
        <taxon>Idiomarinaceae</taxon>
        <taxon>Idiomarina</taxon>
    </lineage>
</organism>
<dbReference type="CDD" id="cd16326">
    <property type="entry name" value="LolB"/>
    <property type="match status" value="1"/>
</dbReference>
<keyword evidence="9" id="KW-0564">Palmitate</keyword>
<dbReference type="InterPro" id="IPR004565">
    <property type="entry name" value="OM_lipoprot_LolB"/>
</dbReference>
<keyword evidence="6" id="KW-0732">Signal</keyword>
<evidence type="ECO:0000256" key="9">
    <source>
        <dbReference type="ARBA" id="ARBA00023139"/>
    </source>
</evidence>
<protein>
    <recommendedName>
        <fullName evidence="4">Outer-membrane lipoprotein LolB</fullName>
    </recommendedName>
</protein>
<reference evidence="13 14" key="1">
    <citation type="journal article" date="2011" name="Front. Microbiol.">
        <title>Genomic signatures of strain selection and enhancement in Bacillus atrophaeus var. globigii, a historical biowarfare simulant.</title>
        <authorList>
            <person name="Gibbons H.S."/>
            <person name="Broomall S.M."/>
            <person name="McNew L.A."/>
            <person name="Daligault H."/>
            <person name="Chapman C."/>
            <person name="Bruce D."/>
            <person name="Karavis M."/>
            <person name="Krepps M."/>
            <person name="McGregor P.A."/>
            <person name="Hong C."/>
            <person name="Park K.H."/>
            <person name="Akmal A."/>
            <person name="Feldman A."/>
            <person name="Lin J.S."/>
            <person name="Chang W.E."/>
            <person name="Higgs B.W."/>
            <person name="Demirev P."/>
            <person name="Lindquist J."/>
            <person name="Liem A."/>
            <person name="Fochler E."/>
            <person name="Read T.D."/>
            <person name="Tapia R."/>
            <person name="Johnson S."/>
            <person name="Bishop-Lilly K.A."/>
            <person name="Detter C."/>
            <person name="Han C."/>
            <person name="Sozhamannan S."/>
            <person name="Rosenzweig C.N."/>
            <person name="Skowronski E.W."/>
        </authorList>
    </citation>
    <scope>NUCLEOTIDE SEQUENCE [LARGE SCALE GENOMIC DNA]</scope>
    <source>
        <strain evidence="13 14">CC-PW-9</strain>
    </source>
</reference>
<evidence type="ECO:0000256" key="2">
    <source>
        <dbReference type="ARBA" id="ARBA00009696"/>
    </source>
</evidence>
<evidence type="ECO:0000256" key="10">
    <source>
        <dbReference type="ARBA" id="ARBA00023186"/>
    </source>
</evidence>
<evidence type="ECO:0000256" key="12">
    <source>
        <dbReference type="ARBA" id="ARBA00023288"/>
    </source>
</evidence>
<dbReference type="Gene3D" id="2.50.20.10">
    <property type="entry name" value="Lipoprotein localisation LolA/LolB/LppX"/>
    <property type="match status" value="1"/>
</dbReference>
<dbReference type="OrthoDB" id="6237392at2"/>